<dbReference type="Proteomes" id="UP000294530">
    <property type="component" value="Unassembled WGS sequence"/>
</dbReference>
<name>A0A976FEH7_BRELC</name>
<keyword evidence="1" id="KW-0732">Signal</keyword>
<evidence type="ECO:0000313" key="3">
    <source>
        <dbReference type="Proteomes" id="UP000294530"/>
    </source>
</evidence>
<evidence type="ECO:0000313" key="2">
    <source>
        <dbReference type="EMBL" id="TDH65230.1"/>
    </source>
</evidence>
<evidence type="ECO:0008006" key="4">
    <source>
        <dbReference type="Google" id="ProtNLM"/>
    </source>
</evidence>
<dbReference type="EMBL" id="SHOA02000219">
    <property type="protein sequence ID" value="TDH65230.1"/>
    <property type="molecule type" value="Genomic_DNA"/>
</dbReference>
<accession>A0A976FEH7</accession>
<dbReference type="RefSeq" id="XP_067814729.1">
    <property type="nucleotide sequence ID" value="XM_067958334.1"/>
</dbReference>
<dbReference type="KEGG" id="blac:94344005"/>
<organism evidence="2 3">
    <name type="scientific">Bremia lactucae</name>
    <name type="common">Lettuce downy mildew</name>
    <dbReference type="NCBI Taxonomy" id="4779"/>
    <lineage>
        <taxon>Eukaryota</taxon>
        <taxon>Sar</taxon>
        <taxon>Stramenopiles</taxon>
        <taxon>Oomycota</taxon>
        <taxon>Peronosporomycetes</taxon>
        <taxon>Peronosporales</taxon>
        <taxon>Peronosporaceae</taxon>
        <taxon>Bremia</taxon>
    </lineage>
</organism>
<feature type="chain" id="PRO_5037813347" description="RXLR phytopathogen effector protein WY-domain domain-containing protein" evidence="1">
    <location>
        <begin position="17"/>
        <end position="273"/>
    </location>
</feature>
<proteinExistence type="predicted"/>
<reference evidence="2 3" key="1">
    <citation type="journal article" date="2021" name="Genome Biol.">
        <title>AFLAP: assembly-free linkage analysis pipeline using k-mers from genome sequencing data.</title>
        <authorList>
            <person name="Fletcher K."/>
            <person name="Zhang L."/>
            <person name="Gil J."/>
            <person name="Han R."/>
            <person name="Cavanaugh K."/>
            <person name="Michelmore R."/>
        </authorList>
    </citation>
    <scope>NUCLEOTIDE SEQUENCE [LARGE SCALE GENOMIC DNA]</scope>
    <source>
        <strain evidence="2 3">SF5</strain>
    </source>
</reference>
<sequence>MALIYLVGIDFSLAFSLTISRSNESDITSRERPSESTDDIYVQTTPPQLSLHPVFRTKIKSEEERNCFPFDFNWASWLTGKLASIWASFQLRPIITALEELPTVTNPNTALPLDLDKWLANVEKLRAEKGFSLDAETLNVLLRKKYNEKDLMSVYVWLLKFQHYQSLAKKELVAAASDSTLRIAIYDAFSSFKFGPAYAFTFFDLSRLLHPKDGKYDLAIRDWFRFVNLCINVDASKKEAFSIKDLFYILTNALPESHRSENNDKLKSNYRLS</sequence>
<dbReference type="GeneID" id="94344005"/>
<dbReference type="AlphaFoldDB" id="A0A976FEH7"/>
<protein>
    <recommendedName>
        <fullName evidence="4">RXLR phytopathogen effector protein WY-domain domain-containing protein</fullName>
    </recommendedName>
</protein>
<gene>
    <name evidence="2" type="ORF">CCR75_000226</name>
</gene>
<comment type="caution">
    <text evidence="2">The sequence shown here is derived from an EMBL/GenBank/DDBJ whole genome shotgun (WGS) entry which is preliminary data.</text>
</comment>
<feature type="signal peptide" evidence="1">
    <location>
        <begin position="1"/>
        <end position="16"/>
    </location>
</feature>
<evidence type="ECO:0000256" key="1">
    <source>
        <dbReference type="SAM" id="SignalP"/>
    </source>
</evidence>
<keyword evidence="3" id="KW-1185">Reference proteome</keyword>